<keyword evidence="3" id="KW-1185">Reference proteome</keyword>
<dbReference type="Proteomes" id="UP000318288">
    <property type="component" value="Unassembled WGS sequence"/>
</dbReference>
<keyword evidence="2" id="KW-0695">RNA-directed DNA polymerase</keyword>
<sequence>MIVVRYADDFVIGFEHEADARACLEALHQRLGEFGLNLHPKKTRLIEFGRGSAARREREGRGKCETFDFLGFTHACGKTWRGKRFKLLRITMAKRMTRTLAAIKEQLRRRRHHKLGQTGRWLWSVVRGWRQYYAVPGNYDRLKQFDDEVQRLWLRQIRRRSQRGRRGWTWDRLSRLYNAYIPKPKILHLYPNVRHHARLRAGAV</sequence>
<feature type="domain" description="Reverse transcriptase" evidence="1">
    <location>
        <begin position="1"/>
        <end position="74"/>
    </location>
</feature>
<dbReference type="InterPro" id="IPR043502">
    <property type="entry name" value="DNA/RNA_pol_sf"/>
</dbReference>
<keyword evidence="2" id="KW-0548">Nucleotidyltransferase</keyword>
<accession>A0A5C6F6G6</accession>
<gene>
    <name evidence="2" type="ORF">Poly51_28780</name>
</gene>
<evidence type="ECO:0000313" key="3">
    <source>
        <dbReference type="Proteomes" id="UP000318288"/>
    </source>
</evidence>
<dbReference type="GO" id="GO:0003964">
    <property type="term" value="F:RNA-directed DNA polymerase activity"/>
    <property type="evidence" value="ECO:0007669"/>
    <property type="project" value="UniProtKB-KW"/>
</dbReference>
<reference evidence="2 3" key="1">
    <citation type="submission" date="2019-02" db="EMBL/GenBank/DDBJ databases">
        <title>Deep-cultivation of Planctomycetes and their phenomic and genomic characterization uncovers novel biology.</title>
        <authorList>
            <person name="Wiegand S."/>
            <person name="Jogler M."/>
            <person name="Boedeker C."/>
            <person name="Pinto D."/>
            <person name="Vollmers J."/>
            <person name="Rivas-Marin E."/>
            <person name="Kohn T."/>
            <person name="Peeters S.H."/>
            <person name="Heuer A."/>
            <person name="Rast P."/>
            <person name="Oberbeckmann S."/>
            <person name="Bunk B."/>
            <person name="Jeske O."/>
            <person name="Meyerdierks A."/>
            <person name="Storesund J.E."/>
            <person name="Kallscheuer N."/>
            <person name="Luecker S."/>
            <person name="Lage O.M."/>
            <person name="Pohl T."/>
            <person name="Merkel B.J."/>
            <person name="Hornburger P."/>
            <person name="Mueller R.-W."/>
            <person name="Bruemmer F."/>
            <person name="Labrenz M."/>
            <person name="Spormann A.M."/>
            <person name="Op Den Camp H."/>
            <person name="Overmann J."/>
            <person name="Amann R."/>
            <person name="Jetten M.S.M."/>
            <person name="Mascher T."/>
            <person name="Medema M.H."/>
            <person name="Devos D.P."/>
            <person name="Kaster A.-K."/>
            <person name="Ovreas L."/>
            <person name="Rohde M."/>
            <person name="Galperin M.Y."/>
            <person name="Jogler C."/>
        </authorList>
    </citation>
    <scope>NUCLEOTIDE SEQUENCE [LARGE SCALE GENOMIC DNA]</scope>
    <source>
        <strain evidence="2 3">Poly51</strain>
    </source>
</reference>
<dbReference type="Pfam" id="PF00078">
    <property type="entry name" value="RVT_1"/>
    <property type="match status" value="1"/>
</dbReference>
<comment type="caution">
    <text evidence="2">The sequence shown here is derived from an EMBL/GenBank/DDBJ whole genome shotgun (WGS) entry which is preliminary data.</text>
</comment>
<dbReference type="SUPFAM" id="SSF56672">
    <property type="entry name" value="DNA/RNA polymerases"/>
    <property type="match status" value="1"/>
</dbReference>
<dbReference type="EMBL" id="SJPW01000003">
    <property type="protein sequence ID" value="TWU56958.1"/>
    <property type="molecule type" value="Genomic_DNA"/>
</dbReference>
<evidence type="ECO:0000313" key="2">
    <source>
        <dbReference type="EMBL" id="TWU56958.1"/>
    </source>
</evidence>
<organism evidence="2 3">
    <name type="scientific">Rubripirellula tenax</name>
    <dbReference type="NCBI Taxonomy" id="2528015"/>
    <lineage>
        <taxon>Bacteria</taxon>
        <taxon>Pseudomonadati</taxon>
        <taxon>Planctomycetota</taxon>
        <taxon>Planctomycetia</taxon>
        <taxon>Pirellulales</taxon>
        <taxon>Pirellulaceae</taxon>
        <taxon>Rubripirellula</taxon>
    </lineage>
</organism>
<proteinExistence type="predicted"/>
<evidence type="ECO:0000259" key="1">
    <source>
        <dbReference type="PROSITE" id="PS50878"/>
    </source>
</evidence>
<dbReference type="PROSITE" id="PS50878">
    <property type="entry name" value="RT_POL"/>
    <property type="match status" value="1"/>
</dbReference>
<dbReference type="InterPro" id="IPR000477">
    <property type="entry name" value="RT_dom"/>
</dbReference>
<protein>
    <submittedName>
        <fullName evidence="2">Reverse transcriptase (RNA-dependent DNA polymerase)</fullName>
    </submittedName>
</protein>
<dbReference type="AlphaFoldDB" id="A0A5C6F6G6"/>
<name>A0A5C6F6G6_9BACT</name>
<keyword evidence="2" id="KW-0808">Transferase</keyword>